<evidence type="ECO:0000313" key="1">
    <source>
        <dbReference type="EMBL" id="QHS88853.1"/>
    </source>
</evidence>
<protein>
    <submittedName>
        <fullName evidence="1">Uncharacterized protein</fullName>
    </submittedName>
</protein>
<organism evidence="1">
    <name type="scientific">viral metagenome</name>
    <dbReference type="NCBI Taxonomy" id="1070528"/>
    <lineage>
        <taxon>unclassified sequences</taxon>
        <taxon>metagenomes</taxon>
        <taxon>organismal metagenomes</taxon>
    </lineage>
</organism>
<dbReference type="AlphaFoldDB" id="A0A6C0BBM5"/>
<sequence>MFCLLLFSLFFCNVVALNTNKRLCVNCQYYSLDKDANPLYARCLVFPKNDKNEIDFLVTGNKANHEFLYCSTARENNLFMCGKEGKKYRKKYKLHRENKE</sequence>
<reference evidence="1" key="1">
    <citation type="journal article" date="2020" name="Nature">
        <title>Giant virus diversity and host interactions through global metagenomics.</title>
        <authorList>
            <person name="Schulz F."/>
            <person name="Roux S."/>
            <person name="Paez-Espino D."/>
            <person name="Jungbluth S."/>
            <person name="Walsh D.A."/>
            <person name="Denef V.J."/>
            <person name="McMahon K.D."/>
            <person name="Konstantinidis K.T."/>
            <person name="Eloe-Fadrosh E.A."/>
            <person name="Kyrpides N.C."/>
            <person name="Woyke T."/>
        </authorList>
    </citation>
    <scope>NUCLEOTIDE SEQUENCE</scope>
    <source>
        <strain evidence="1">GVMAG-M-3300010158-59</strain>
    </source>
</reference>
<accession>A0A6C0BBM5</accession>
<dbReference type="EMBL" id="MN739103">
    <property type="protein sequence ID" value="QHS88853.1"/>
    <property type="molecule type" value="Genomic_DNA"/>
</dbReference>
<proteinExistence type="predicted"/>
<name>A0A6C0BBM5_9ZZZZ</name>